<evidence type="ECO:0000256" key="4">
    <source>
        <dbReference type="ARBA" id="ARBA00022989"/>
    </source>
</evidence>
<feature type="transmembrane region" description="Helical" evidence="6">
    <location>
        <begin position="25"/>
        <end position="46"/>
    </location>
</feature>
<feature type="transmembrane region" description="Helical" evidence="6">
    <location>
        <begin position="53"/>
        <end position="71"/>
    </location>
</feature>
<proteinExistence type="predicted"/>
<protein>
    <submittedName>
        <fullName evidence="7">Urea transport system permease protein</fullName>
    </submittedName>
</protein>
<feature type="transmembrane region" description="Helical" evidence="6">
    <location>
        <begin position="254"/>
        <end position="274"/>
    </location>
</feature>
<evidence type="ECO:0000313" key="7">
    <source>
        <dbReference type="EMBL" id="MBB6251900.1"/>
    </source>
</evidence>
<dbReference type="PANTHER" id="PTHR30482:SF4">
    <property type="entry name" value="SLR1201 PROTEIN"/>
    <property type="match status" value="1"/>
</dbReference>
<gene>
    <name evidence="7" type="ORF">FHS74_002460</name>
</gene>
<evidence type="ECO:0000256" key="5">
    <source>
        <dbReference type="ARBA" id="ARBA00023136"/>
    </source>
</evidence>
<feature type="transmembrane region" description="Helical" evidence="6">
    <location>
        <begin position="129"/>
        <end position="151"/>
    </location>
</feature>
<dbReference type="GO" id="GO:0015658">
    <property type="term" value="F:branched-chain amino acid transmembrane transporter activity"/>
    <property type="evidence" value="ECO:0007669"/>
    <property type="project" value="InterPro"/>
</dbReference>
<keyword evidence="2" id="KW-1003">Cell membrane</keyword>
<comment type="subcellular location">
    <subcellularLocation>
        <location evidence="1">Cell membrane</location>
        <topology evidence="1">Multi-pass membrane protein</topology>
    </subcellularLocation>
</comment>
<dbReference type="InterPro" id="IPR017778">
    <property type="entry name" value="ABC_transptr_urea_perm_UrtC"/>
</dbReference>
<dbReference type="Proteomes" id="UP000539175">
    <property type="component" value="Unassembled WGS sequence"/>
</dbReference>
<feature type="transmembrane region" description="Helical" evidence="6">
    <location>
        <begin position="294"/>
        <end position="318"/>
    </location>
</feature>
<evidence type="ECO:0000256" key="2">
    <source>
        <dbReference type="ARBA" id="ARBA00022475"/>
    </source>
</evidence>
<evidence type="ECO:0000313" key="8">
    <source>
        <dbReference type="Proteomes" id="UP000539175"/>
    </source>
</evidence>
<feature type="transmembrane region" description="Helical" evidence="6">
    <location>
        <begin position="330"/>
        <end position="354"/>
    </location>
</feature>
<keyword evidence="5 6" id="KW-0472">Membrane</keyword>
<sequence length="375" mass="39200">MSIHRDTPTPLTGAPLSGPMAGPRFSRPVALSLALVAVAALAPWLVSAYELNLLARFLAMGLLAMGLVLVWGQGGVLSLGQGVFFGLGGYAIAMHMKLAALGEGELPDFMVWSGLDALPWWWVPFKSPLVAILGVMLVPGVLAALFSWAVFRRRVGGVYFALITQALALAFATLLVSQQPSTGGFNGLTDFQTLMGVDLGSTAAAHGLYWLTLALVAGAFLGLRLLMNSRYGMLLRAIRDGENRIRFLGYDPTPFKVVAFTIGAVLAGLAGALFTLHAGVVSPALVGVVPSIEMVIWVAVGGRNSLAGAIAGTLAVNLAKDGVSSAFPDLWLYALGLVFVLVVTLLPGGFAGLVGDVADTSWAKRLKSIIVGRSK</sequence>
<feature type="transmembrane region" description="Helical" evidence="6">
    <location>
        <begin position="207"/>
        <end position="226"/>
    </location>
</feature>
<dbReference type="CDD" id="cd06581">
    <property type="entry name" value="TM_PBP1_LivM_like"/>
    <property type="match status" value="1"/>
</dbReference>
<dbReference type="RefSeq" id="WP_246463084.1">
    <property type="nucleotide sequence ID" value="NZ_JACIIZ010000006.1"/>
</dbReference>
<dbReference type="NCBIfam" id="TIGR03408">
    <property type="entry name" value="urea_trans_UrtC"/>
    <property type="match status" value="1"/>
</dbReference>
<feature type="transmembrane region" description="Helical" evidence="6">
    <location>
        <begin position="158"/>
        <end position="176"/>
    </location>
</feature>
<keyword evidence="8" id="KW-1185">Reference proteome</keyword>
<name>A0A7X0AXK7_9PROT</name>
<evidence type="ECO:0000256" key="3">
    <source>
        <dbReference type="ARBA" id="ARBA00022692"/>
    </source>
</evidence>
<keyword evidence="3 6" id="KW-0812">Transmembrane</keyword>
<dbReference type="AlphaFoldDB" id="A0A7X0AXK7"/>
<dbReference type="PANTHER" id="PTHR30482">
    <property type="entry name" value="HIGH-AFFINITY BRANCHED-CHAIN AMINO ACID TRANSPORT SYSTEM PERMEASE"/>
    <property type="match status" value="1"/>
</dbReference>
<accession>A0A7X0AXK7</accession>
<reference evidence="7 8" key="1">
    <citation type="submission" date="2020-08" db="EMBL/GenBank/DDBJ databases">
        <title>Genomic Encyclopedia of Type Strains, Phase IV (KMG-IV): sequencing the most valuable type-strain genomes for metagenomic binning, comparative biology and taxonomic classification.</title>
        <authorList>
            <person name="Goeker M."/>
        </authorList>
    </citation>
    <scope>NUCLEOTIDE SEQUENCE [LARGE SCALE GENOMIC DNA]</scope>
    <source>
        <strain evidence="7 8">DSM 22198</strain>
    </source>
</reference>
<evidence type="ECO:0000256" key="1">
    <source>
        <dbReference type="ARBA" id="ARBA00004651"/>
    </source>
</evidence>
<dbReference type="Pfam" id="PF02653">
    <property type="entry name" value="BPD_transp_2"/>
    <property type="match status" value="1"/>
</dbReference>
<dbReference type="InterPro" id="IPR001851">
    <property type="entry name" value="ABC_transp_permease"/>
</dbReference>
<dbReference type="GO" id="GO:0005886">
    <property type="term" value="C:plasma membrane"/>
    <property type="evidence" value="ECO:0007669"/>
    <property type="project" value="UniProtKB-SubCell"/>
</dbReference>
<dbReference type="EMBL" id="JACIIZ010000006">
    <property type="protein sequence ID" value="MBB6251900.1"/>
    <property type="molecule type" value="Genomic_DNA"/>
</dbReference>
<keyword evidence="4 6" id="KW-1133">Transmembrane helix</keyword>
<dbReference type="InterPro" id="IPR043428">
    <property type="entry name" value="LivM-like"/>
</dbReference>
<comment type="caution">
    <text evidence="7">The sequence shown here is derived from an EMBL/GenBank/DDBJ whole genome shotgun (WGS) entry which is preliminary data.</text>
</comment>
<evidence type="ECO:0000256" key="6">
    <source>
        <dbReference type="SAM" id="Phobius"/>
    </source>
</evidence>
<organism evidence="7 8">
    <name type="scientific">Nitrospirillum iridis</name>
    <dbReference type="NCBI Taxonomy" id="765888"/>
    <lineage>
        <taxon>Bacteria</taxon>
        <taxon>Pseudomonadati</taxon>
        <taxon>Pseudomonadota</taxon>
        <taxon>Alphaproteobacteria</taxon>
        <taxon>Rhodospirillales</taxon>
        <taxon>Azospirillaceae</taxon>
        <taxon>Nitrospirillum</taxon>
    </lineage>
</organism>